<dbReference type="RefSeq" id="WP_154790928.1">
    <property type="nucleotide sequence ID" value="NZ_WMBB01000015.1"/>
</dbReference>
<dbReference type="Proteomes" id="UP000432464">
    <property type="component" value="Unassembled WGS sequence"/>
</dbReference>
<organism evidence="2 3">
    <name type="scientific">Nocardia aurantiaca</name>
    <dbReference type="NCBI Taxonomy" id="2675850"/>
    <lineage>
        <taxon>Bacteria</taxon>
        <taxon>Bacillati</taxon>
        <taxon>Actinomycetota</taxon>
        <taxon>Actinomycetes</taxon>
        <taxon>Mycobacteriales</taxon>
        <taxon>Nocardiaceae</taxon>
        <taxon>Nocardia</taxon>
    </lineage>
</organism>
<gene>
    <name evidence="2" type="ORF">GLP40_27495</name>
</gene>
<feature type="region of interest" description="Disordered" evidence="1">
    <location>
        <begin position="18"/>
        <end position="38"/>
    </location>
</feature>
<reference evidence="2 3" key="1">
    <citation type="submission" date="2019-11" db="EMBL/GenBank/DDBJ databases">
        <title>Nocardia sp. nov. CT2-14 isolated from soil.</title>
        <authorList>
            <person name="Kanchanasin P."/>
            <person name="Tanasupawat S."/>
            <person name="Yuki M."/>
            <person name="Kudo T."/>
        </authorList>
    </citation>
    <scope>NUCLEOTIDE SEQUENCE [LARGE SCALE GENOMIC DNA]</scope>
    <source>
        <strain evidence="2 3">CT2-14</strain>
    </source>
</reference>
<evidence type="ECO:0000256" key="1">
    <source>
        <dbReference type="SAM" id="MobiDB-lite"/>
    </source>
</evidence>
<proteinExistence type="predicted"/>
<protein>
    <submittedName>
        <fullName evidence="2">Uncharacterized protein</fullName>
    </submittedName>
</protein>
<evidence type="ECO:0000313" key="3">
    <source>
        <dbReference type="Proteomes" id="UP000432464"/>
    </source>
</evidence>
<evidence type="ECO:0000313" key="2">
    <source>
        <dbReference type="EMBL" id="MTE16494.1"/>
    </source>
</evidence>
<dbReference type="EMBL" id="WMBB01000015">
    <property type="protein sequence ID" value="MTE16494.1"/>
    <property type="molecule type" value="Genomic_DNA"/>
</dbReference>
<comment type="caution">
    <text evidence="2">The sequence shown here is derived from an EMBL/GenBank/DDBJ whole genome shotgun (WGS) entry which is preliminary data.</text>
</comment>
<name>A0A6I3L727_9NOCA</name>
<keyword evidence="3" id="KW-1185">Reference proteome</keyword>
<feature type="compositionally biased region" description="Basic and acidic residues" evidence="1">
    <location>
        <begin position="18"/>
        <end position="33"/>
    </location>
</feature>
<dbReference type="AlphaFoldDB" id="A0A6I3L727"/>
<accession>A0A6I3L727</accession>
<sequence>MLATSLTAILTKGSDYLRSDRDGIEPPMHDEHGNPSGDALTCVVTGV</sequence>